<dbReference type="InterPro" id="IPR029058">
    <property type="entry name" value="AB_hydrolase_fold"/>
</dbReference>
<dbReference type="Pfam" id="PF12146">
    <property type="entry name" value="Hydrolase_4"/>
    <property type="match status" value="1"/>
</dbReference>
<evidence type="ECO:0000313" key="3">
    <source>
        <dbReference type="Proteomes" id="UP000025171"/>
    </source>
</evidence>
<dbReference type="EMBL" id="ARYK01000005">
    <property type="protein sequence ID" value="KCZ91698.1"/>
    <property type="molecule type" value="Genomic_DNA"/>
</dbReference>
<dbReference type="Proteomes" id="UP000025171">
    <property type="component" value="Unassembled WGS sequence"/>
</dbReference>
<dbReference type="GO" id="GO:0016787">
    <property type="term" value="F:hydrolase activity"/>
    <property type="evidence" value="ECO:0007669"/>
    <property type="project" value="UniProtKB-KW"/>
</dbReference>
<dbReference type="AlphaFoldDB" id="A0A059FMK8"/>
<dbReference type="STRING" id="1280950.HJO_11292"/>
<name>A0A059FMK8_9PROT</name>
<dbReference type="SUPFAM" id="SSF53474">
    <property type="entry name" value="alpha/beta-Hydrolases"/>
    <property type="match status" value="1"/>
</dbReference>
<dbReference type="InterPro" id="IPR022742">
    <property type="entry name" value="Hydrolase_4"/>
</dbReference>
<evidence type="ECO:0000259" key="1">
    <source>
        <dbReference type="Pfam" id="PF12146"/>
    </source>
</evidence>
<reference evidence="2 3" key="1">
    <citation type="journal article" date="2014" name="Antonie Van Leeuwenhoek">
        <title>Hyphomonas beringensis sp. nov. and Hyphomonas chukchiensis sp. nov., isolated from surface seawater of the Bering Sea and Chukchi Sea.</title>
        <authorList>
            <person name="Li C."/>
            <person name="Lai Q."/>
            <person name="Li G."/>
            <person name="Dong C."/>
            <person name="Wang J."/>
            <person name="Liao Y."/>
            <person name="Shao Z."/>
        </authorList>
    </citation>
    <scope>NUCLEOTIDE SEQUENCE [LARGE SCALE GENOMIC DNA]</scope>
    <source>
        <strain evidence="2 3">MHS-2</strain>
    </source>
</reference>
<protein>
    <submittedName>
        <fullName evidence="2">Alpha/beta fold family hydrolase</fullName>
    </submittedName>
</protein>
<keyword evidence="2" id="KW-0378">Hydrolase</keyword>
<feature type="domain" description="Serine aminopeptidase S33" evidence="1">
    <location>
        <begin position="53"/>
        <end position="302"/>
    </location>
</feature>
<dbReference type="PANTHER" id="PTHR11614">
    <property type="entry name" value="PHOSPHOLIPASE-RELATED"/>
    <property type="match status" value="1"/>
</dbReference>
<dbReference type="Gene3D" id="3.40.50.1820">
    <property type="entry name" value="alpha/beta hydrolase"/>
    <property type="match status" value="1"/>
</dbReference>
<dbReference type="OrthoDB" id="9788260at2"/>
<dbReference type="eggNOG" id="COG2267">
    <property type="taxonomic scope" value="Bacteria"/>
</dbReference>
<dbReference type="RefSeq" id="WP_051618549.1">
    <property type="nucleotide sequence ID" value="NZ_ARYK01000005.1"/>
</dbReference>
<sequence length="321" mass="35556">MTDQIAPPEAEYRQDFVTVPGNPPPDGAEIVWFKGSGGRSLRACVAPALTDKNPRGTAIVCPGRTEFIEKYFEVGRELQVMGFAVVIIDWPGQGLSDRLLDDTKKGHIDRFETFMGALARGLEKLDDRLPRPYVSLAHSMGGAIALAAIAQNLVKVEAAAFSAPMWGLKSKFFGMNYLVWAMRATGRSDDYAQQPGPPETFETNIVTHDKRRWQMQRDLCDAAPELELGPVTWGWLGASMNILSTFGKAKALKHVTIPVFVASASEEKLVDNASHEAICKRLPDCEHVTVEGALHEILMETDDRRAEFWEGFQRLLQRAGI</sequence>
<evidence type="ECO:0000313" key="2">
    <source>
        <dbReference type="EMBL" id="KCZ91698.1"/>
    </source>
</evidence>
<dbReference type="PATRIC" id="fig|1280950.3.peg.2261"/>
<comment type="caution">
    <text evidence="2">The sequence shown here is derived from an EMBL/GenBank/DDBJ whole genome shotgun (WGS) entry which is preliminary data.</text>
</comment>
<dbReference type="InterPro" id="IPR051044">
    <property type="entry name" value="MAG_DAG_Lipase"/>
</dbReference>
<proteinExistence type="predicted"/>
<organism evidence="2 3">
    <name type="scientific">Hyphomonas johnsonii MHS-2</name>
    <dbReference type="NCBI Taxonomy" id="1280950"/>
    <lineage>
        <taxon>Bacteria</taxon>
        <taxon>Pseudomonadati</taxon>
        <taxon>Pseudomonadota</taxon>
        <taxon>Alphaproteobacteria</taxon>
        <taxon>Hyphomonadales</taxon>
        <taxon>Hyphomonadaceae</taxon>
        <taxon>Hyphomonas</taxon>
    </lineage>
</organism>
<accession>A0A059FMK8</accession>
<gene>
    <name evidence="2" type="ORF">HJO_11292</name>
</gene>
<keyword evidence="3" id="KW-1185">Reference proteome</keyword>